<dbReference type="Pfam" id="PF00005">
    <property type="entry name" value="ABC_tran"/>
    <property type="match status" value="1"/>
</dbReference>
<dbReference type="AlphaFoldDB" id="A0A6G8Q034"/>
<dbReference type="GO" id="GO:0005886">
    <property type="term" value="C:plasma membrane"/>
    <property type="evidence" value="ECO:0007669"/>
    <property type="project" value="UniProtKB-SubCell"/>
</dbReference>
<feature type="domain" description="ABC transporter" evidence="8">
    <location>
        <begin position="26"/>
        <end position="65"/>
    </location>
</feature>
<comment type="subcellular location">
    <subcellularLocation>
        <location evidence="1">Cell membrane</location>
        <topology evidence="1">Peripheral membrane protein</topology>
    </subcellularLocation>
</comment>
<keyword evidence="6" id="KW-0046">Antibiotic resistance</keyword>
<dbReference type="SUPFAM" id="SSF52540">
    <property type="entry name" value="P-loop containing nucleoside triphosphate hydrolases"/>
    <property type="match status" value="1"/>
</dbReference>
<evidence type="ECO:0000256" key="3">
    <source>
        <dbReference type="ARBA" id="ARBA00022448"/>
    </source>
</evidence>
<evidence type="ECO:0000256" key="6">
    <source>
        <dbReference type="ARBA" id="ARBA00023251"/>
    </source>
</evidence>
<dbReference type="GO" id="GO:0046677">
    <property type="term" value="P:response to antibiotic"/>
    <property type="evidence" value="ECO:0007669"/>
    <property type="project" value="UniProtKB-KW"/>
</dbReference>
<keyword evidence="10" id="KW-1185">Reference proteome</keyword>
<keyword evidence="4" id="KW-0547">Nucleotide-binding</keyword>
<protein>
    <submittedName>
        <fullName evidence="9">ATP-binding cassette domain-containing protein</fullName>
    </submittedName>
</protein>
<evidence type="ECO:0000256" key="7">
    <source>
        <dbReference type="SAM" id="MobiDB-lite"/>
    </source>
</evidence>
<dbReference type="InterPro" id="IPR050763">
    <property type="entry name" value="ABC_transporter_ATP-binding"/>
</dbReference>
<evidence type="ECO:0000313" key="9">
    <source>
        <dbReference type="EMBL" id="QIN79822.1"/>
    </source>
</evidence>
<proteinExistence type="inferred from homology"/>
<evidence type="ECO:0000259" key="8">
    <source>
        <dbReference type="Pfam" id="PF00005"/>
    </source>
</evidence>
<feature type="region of interest" description="Disordered" evidence="7">
    <location>
        <begin position="60"/>
        <end position="100"/>
    </location>
</feature>
<dbReference type="GO" id="GO:0016887">
    <property type="term" value="F:ATP hydrolysis activity"/>
    <property type="evidence" value="ECO:0007669"/>
    <property type="project" value="InterPro"/>
</dbReference>
<dbReference type="Gene3D" id="3.40.50.300">
    <property type="entry name" value="P-loop containing nucleotide triphosphate hydrolases"/>
    <property type="match status" value="1"/>
</dbReference>
<comment type="similarity">
    <text evidence="2">Belongs to the ABC transporter superfamily.</text>
</comment>
<evidence type="ECO:0000256" key="5">
    <source>
        <dbReference type="ARBA" id="ARBA00022840"/>
    </source>
</evidence>
<evidence type="ECO:0000256" key="2">
    <source>
        <dbReference type="ARBA" id="ARBA00005417"/>
    </source>
</evidence>
<dbReference type="EMBL" id="CP045121">
    <property type="protein sequence ID" value="QIN79822.1"/>
    <property type="molecule type" value="Genomic_DNA"/>
</dbReference>
<dbReference type="PANTHER" id="PTHR42711:SF5">
    <property type="entry name" value="ABC TRANSPORTER ATP-BINDING PROTEIN NATA"/>
    <property type="match status" value="1"/>
</dbReference>
<keyword evidence="5 9" id="KW-0067">ATP-binding</keyword>
<evidence type="ECO:0000256" key="4">
    <source>
        <dbReference type="ARBA" id="ARBA00022741"/>
    </source>
</evidence>
<dbReference type="GO" id="GO:0005524">
    <property type="term" value="F:ATP binding"/>
    <property type="evidence" value="ECO:0007669"/>
    <property type="project" value="UniProtKB-KW"/>
</dbReference>
<dbReference type="InterPro" id="IPR003439">
    <property type="entry name" value="ABC_transporter-like_ATP-bd"/>
</dbReference>
<accession>A0A6G8Q034</accession>
<organism evidence="9 10">
    <name type="scientific">Rubrobacter marinus</name>
    <dbReference type="NCBI Taxonomy" id="2653852"/>
    <lineage>
        <taxon>Bacteria</taxon>
        <taxon>Bacillati</taxon>
        <taxon>Actinomycetota</taxon>
        <taxon>Rubrobacteria</taxon>
        <taxon>Rubrobacterales</taxon>
        <taxon>Rubrobacteraceae</taxon>
        <taxon>Rubrobacter</taxon>
    </lineage>
</organism>
<keyword evidence="3" id="KW-0813">Transport</keyword>
<dbReference type="KEGG" id="rmar:GBA65_16240"/>
<reference evidence="9 10" key="1">
    <citation type="submission" date="2019-10" db="EMBL/GenBank/DDBJ databases">
        <title>Rubrobacter sp nov SCSIO 52915 isolated from a deep-sea sediment in the South China Sea.</title>
        <authorList>
            <person name="Chen R.W."/>
        </authorList>
    </citation>
    <scope>NUCLEOTIDE SEQUENCE [LARGE SCALE GENOMIC DNA]</scope>
    <source>
        <strain evidence="9 10">SCSIO 52915</strain>
    </source>
</reference>
<sequence length="100" mass="10063">MTEGHEPPVLEVRGFTKKFGGFVAVDGLSFGVRRGDVYGFLGPNGSGKSTTIRAILGLVGPTEGRSGSSAVPSGGRRAGPASRGSSTPRASTATSRPATT</sequence>
<dbReference type="PANTHER" id="PTHR42711">
    <property type="entry name" value="ABC TRANSPORTER ATP-BINDING PROTEIN"/>
    <property type="match status" value="1"/>
</dbReference>
<dbReference type="Proteomes" id="UP000502706">
    <property type="component" value="Chromosome"/>
</dbReference>
<evidence type="ECO:0000256" key="1">
    <source>
        <dbReference type="ARBA" id="ARBA00004202"/>
    </source>
</evidence>
<evidence type="ECO:0000313" key="10">
    <source>
        <dbReference type="Proteomes" id="UP000502706"/>
    </source>
</evidence>
<gene>
    <name evidence="9" type="ORF">GBA65_16240</name>
</gene>
<name>A0A6G8Q034_9ACTN</name>
<feature type="compositionally biased region" description="Low complexity" evidence="7">
    <location>
        <begin position="72"/>
        <end position="100"/>
    </location>
</feature>
<dbReference type="InterPro" id="IPR027417">
    <property type="entry name" value="P-loop_NTPase"/>
</dbReference>